<proteinExistence type="inferred from homology"/>
<feature type="domain" description="Nudix hydrolase" evidence="6">
    <location>
        <begin position="2"/>
        <end position="134"/>
    </location>
</feature>
<name>A0A7D5LZY4_9ARCH</name>
<dbReference type="Proteomes" id="UP000509771">
    <property type="component" value="Chromosome"/>
</dbReference>
<reference evidence="7 8" key="1">
    <citation type="submission" date="2018-02" db="EMBL/GenBank/DDBJ databases">
        <title>Complete genome of Nitrosopumilus cobalaminigenes HCA1.</title>
        <authorList>
            <person name="Qin W."/>
            <person name="Zheng Y."/>
            <person name="Stahl D.A."/>
        </authorList>
    </citation>
    <scope>NUCLEOTIDE SEQUENCE [LARGE SCALE GENOMIC DNA]</scope>
    <source>
        <strain evidence="7 8">HCA1</strain>
    </source>
</reference>
<dbReference type="KEGG" id="ncl:C5F47_07520"/>
<evidence type="ECO:0000256" key="2">
    <source>
        <dbReference type="ARBA" id="ARBA00018911"/>
    </source>
</evidence>
<dbReference type="Pfam" id="PF00293">
    <property type="entry name" value="NUDIX"/>
    <property type="match status" value="1"/>
</dbReference>
<dbReference type="OrthoDB" id="25379at2157"/>
<evidence type="ECO:0000256" key="3">
    <source>
        <dbReference type="ARBA" id="ARBA00022741"/>
    </source>
</evidence>
<dbReference type="Gene3D" id="3.90.79.10">
    <property type="entry name" value="Nucleoside Triphosphate Pyrophosphohydrolase"/>
    <property type="match status" value="1"/>
</dbReference>
<evidence type="ECO:0000256" key="5">
    <source>
        <dbReference type="ARBA" id="ARBA00032644"/>
    </source>
</evidence>
<dbReference type="GO" id="GO:0000166">
    <property type="term" value="F:nucleotide binding"/>
    <property type="evidence" value="ECO:0007669"/>
    <property type="project" value="UniProtKB-KW"/>
</dbReference>
<evidence type="ECO:0000256" key="1">
    <source>
        <dbReference type="ARBA" id="ARBA00005582"/>
    </source>
</evidence>
<dbReference type="GO" id="GO:0004081">
    <property type="term" value="F:bis(5'-nucleosyl)-tetraphosphatase (asymmetrical) activity"/>
    <property type="evidence" value="ECO:0007669"/>
    <property type="project" value="TreeGrafter"/>
</dbReference>
<dbReference type="PANTHER" id="PTHR21340:SF0">
    <property type="entry name" value="BIS(5'-NUCLEOSYL)-TETRAPHOSPHATASE [ASYMMETRICAL]"/>
    <property type="match status" value="1"/>
</dbReference>
<sequence>MIEETSAGIVLFRKEDSKKLFLLLHYPSGHWDFVKGKMEKGESIHETAVRETEEETGITDVTFLENFEEWIEYNFQYQGELVHKKVVFFLAETKTKEIKISHEHLDYTWMDYNTAMEKTTFDNAKTVLTKAQMLLSKTL</sequence>
<accession>A0A7D5LZY4</accession>
<evidence type="ECO:0000259" key="6">
    <source>
        <dbReference type="PROSITE" id="PS51462"/>
    </source>
</evidence>
<keyword evidence="3" id="KW-0547">Nucleotide-binding</keyword>
<dbReference type="SUPFAM" id="SSF55811">
    <property type="entry name" value="Nudix"/>
    <property type="match status" value="1"/>
</dbReference>
<organism evidence="7 8">
    <name type="scientific">Nitrosopumilus cobalaminigenes</name>
    <dbReference type="NCBI Taxonomy" id="1470066"/>
    <lineage>
        <taxon>Archaea</taxon>
        <taxon>Nitrososphaerota</taxon>
        <taxon>Nitrososphaeria</taxon>
        <taxon>Nitrosopumilales</taxon>
        <taxon>Nitrosopumilaceae</taxon>
        <taxon>Nitrosopumilus</taxon>
    </lineage>
</organism>
<dbReference type="PROSITE" id="PS00893">
    <property type="entry name" value="NUDIX_BOX"/>
    <property type="match status" value="1"/>
</dbReference>
<protein>
    <recommendedName>
        <fullName evidence="2">Bis(5'-nucleosyl)-tetraphosphatase [asymmetrical]</fullName>
    </recommendedName>
    <alternativeName>
        <fullName evidence="5">Diadenosine 5',5'''-P1,P4-tetraphosphate asymmetrical hydrolase</fullName>
    </alternativeName>
</protein>
<dbReference type="RefSeq" id="WP_179360522.1">
    <property type="nucleotide sequence ID" value="NZ_CP026993.1"/>
</dbReference>
<dbReference type="GeneID" id="56059898"/>
<dbReference type="CDD" id="cd03428">
    <property type="entry name" value="NUDIX_Ap4A_Nudt2"/>
    <property type="match status" value="1"/>
</dbReference>
<evidence type="ECO:0000256" key="4">
    <source>
        <dbReference type="ARBA" id="ARBA00022801"/>
    </source>
</evidence>
<dbReference type="InterPro" id="IPR000086">
    <property type="entry name" value="NUDIX_hydrolase_dom"/>
</dbReference>
<dbReference type="PROSITE" id="PS51462">
    <property type="entry name" value="NUDIX"/>
    <property type="match status" value="1"/>
</dbReference>
<evidence type="ECO:0000313" key="8">
    <source>
        <dbReference type="Proteomes" id="UP000509771"/>
    </source>
</evidence>
<dbReference type="PANTHER" id="PTHR21340">
    <property type="entry name" value="DIADENOSINE 5,5-P1,P4-TETRAPHOSPHATE PYROPHOSPHOHYDROLASE MUTT"/>
    <property type="match status" value="1"/>
</dbReference>
<gene>
    <name evidence="7" type="ORF">C5F47_07520</name>
</gene>
<dbReference type="InterPro" id="IPR020084">
    <property type="entry name" value="NUDIX_hydrolase_CS"/>
</dbReference>
<keyword evidence="4 7" id="KW-0378">Hydrolase</keyword>
<evidence type="ECO:0000313" key="7">
    <source>
        <dbReference type="EMBL" id="QLH03406.1"/>
    </source>
</evidence>
<dbReference type="GO" id="GO:0006754">
    <property type="term" value="P:ATP biosynthetic process"/>
    <property type="evidence" value="ECO:0007669"/>
    <property type="project" value="TreeGrafter"/>
</dbReference>
<dbReference type="EMBL" id="CP026993">
    <property type="protein sequence ID" value="QLH03406.1"/>
    <property type="molecule type" value="Genomic_DNA"/>
</dbReference>
<dbReference type="AlphaFoldDB" id="A0A7D5LZY4"/>
<dbReference type="GO" id="GO:0006167">
    <property type="term" value="P:AMP biosynthetic process"/>
    <property type="evidence" value="ECO:0007669"/>
    <property type="project" value="TreeGrafter"/>
</dbReference>
<comment type="similarity">
    <text evidence="1">Belongs to the Nudix hydrolase family.</text>
</comment>
<keyword evidence="8" id="KW-1185">Reference proteome</keyword>
<dbReference type="InterPro" id="IPR015797">
    <property type="entry name" value="NUDIX_hydrolase-like_dom_sf"/>
</dbReference>
<dbReference type="InterPro" id="IPR003565">
    <property type="entry name" value="Tetra_PHTase"/>
</dbReference>
<dbReference type="InterPro" id="IPR051325">
    <property type="entry name" value="Nudix_hydrolase_domain"/>
</dbReference>